<comment type="caution">
    <text evidence="3">The sequence shown here is derived from an EMBL/GenBank/DDBJ whole genome shotgun (WGS) entry which is preliminary data.</text>
</comment>
<evidence type="ECO:0000313" key="4">
    <source>
        <dbReference type="Proteomes" id="UP001642540"/>
    </source>
</evidence>
<dbReference type="EMBL" id="CAXLJM020000072">
    <property type="protein sequence ID" value="CAL8126534.1"/>
    <property type="molecule type" value="Genomic_DNA"/>
</dbReference>
<dbReference type="CDD" id="cd17682">
    <property type="entry name" value="RUN_RUFY4_like"/>
    <property type="match status" value="1"/>
</dbReference>
<dbReference type="PANTHER" id="PTHR46753">
    <property type="entry name" value="FYVE AND COILED-COIL DOMAIN-CONTAINING PROTEIN 1"/>
    <property type="match status" value="1"/>
</dbReference>
<protein>
    <recommendedName>
        <fullName evidence="2">RUN domain-containing protein</fullName>
    </recommendedName>
</protein>
<proteinExistence type="predicted"/>
<gene>
    <name evidence="3" type="ORF">ODALV1_LOCUS21441</name>
</gene>
<organism evidence="3 4">
    <name type="scientific">Orchesella dallaii</name>
    <dbReference type="NCBI Taxonomy" id="48710"/>
    <lineage>
        <taxon>Eukaryota</taxon>
        <taxon>Metazoa</taxon>
        <taxon>Ecdysozoa</taxon>
        <taxon>Arthropoda</taxon>
        <taxon>Hexapoda</taxon>
        <taxon>Collembola</taxon>
        <taxon>Entomobryomorpha</taxon>
        <taxon>Entomobryoidea</taxon>
        <taxon>Orchesellidae</taxon>
        <taxon>Orchesellinae</taxon>
        <taxon>Orchesella</taxon>
    </lineage>
</organism>
<dbReference type="Gene3D" id="1.20.58.900">
    <property type="match status" value="1"/>
</dbReference>
<feature type="compositionally biased region" description="Basic and acidic residues" evidence="1">
    <location>
        <begin position="427"/>
        <end position="442"/>
    </location>
</feature>
<dbReference type="SUPFAM" id="SSF50156">
    <property type="entry name" value="PDZ domain-like"/>
    <property type="match status" value="1"/>
</dbReference>
<dbReference type="InterPro" id="IPR037213">
    <property type="entry name" value="Run_dom_sf"/>
</dbReference>
<dbReference type="Proteomes" id="UP001642540">
    <property type="component" value="Unassembled WGS sequence"/>
</dbReference>
<keyword evidence="4" id="KW-1185">Reference proteome</keyword>
<dbReference type="InterPro" id="IPR036034">
    <property type="entry name" value="PDZ_sf"/>
</dbReference>
<dbReference type="PANTHER" id="PTHR46753:SF3">
    <property type="entry name" value="PDZ DOMAIN-CONTAINING PROTEIN"/>
    <property type="match status" value="1"/>
</dbReference>
<evidence type="ECO:0000256" key="1">
    <source>
        <dbReference type="SAM" id="MobiDB-lite"/>
    </source>
</evidence>
<dbReference type="SUPFAM" id="SSF140741">
    <property type="entry name" value="RUN domain-like"/>
    <property type="match status" value="1"/>
</dbReference>
<sequence>MTLSDPLLKELKGHIGGLIASGPGPYTDEDEGVFLVCHSLEAIFLKGLIRHDGFTPWRTDCFQWFHQLVRKYNKVLPLTFRGAFDDIMNDRKTKSNSGKTRLLIRHCLKRKCLHTPVQYHVENQDYDDTSMRVNYNPNASVLGHEILSQIFLSLVLQLSNYDFNFDLTNSSFLDESWQIPKLFKTELVPCDKLGLTLGFPMGFAVIVKILDHSVASEFTGKIEVGDIMDEFNGTPVRHFYGSKIEGLFRKCKKKPFKITFIKSKDSETGQIFLPAIKLYRVLGMDPELLNYPEPAYRRRATKSLENTEFDLESTNSERDNDTESILDRSQERDKNYSKQVKRKPEVQEQLINVEVDVEKHIEQTGSENTVVNSDYLDLLSSLVDTTSSNLDSLTSDAPLIPDLMSEDLPAQLILESDENGGSRSNSRRKEDDASGEHGHDSYFDNSKPCQYYDDTHPFLV</sequence>
<accession>A0ABP1RF56</accession>
<dbReference type="InterPro" id="IPR004012">
    <property type="entry name" value="Run_dom"/>
</dbReference>
<dbReference type="PROSITE" id="PS50826">
    <property type="entry name" value="RUN"/>
    <property type="match status" value="1"/>
</dbReference>
<feature type="compositionally biased region" description="Basic and acidic residues" evidence="1">
    <location>
        <begin position="315"/>
        <end position="344"/>
    </location>
</feature>
<feature type="domain" description="RUN" evidence="2">
    <location>
        <begin position="27"/>
        <end position="170"/>
    </location>
</feature>
<evidence type="ECO:0000259" key="2">
    <source>
        <dbReference type="PROSITE" id="PS50826"/>
    </source>
</evidence>
<dbReference type="Pfam" id="PF02759">
    <property type="entry name" value="RUN"/>
    <property type="match status" value="1"/>
</dbReference>
<feature type="region of interest" description="Disordered" evidence="1">
    <location>
        <begin position="307"/>
        <end position="344"/>
    </location>
</feature>
<reference evidence="3 4" key="1">
    <citation type="submission" date="2024-08" db="EMBL/GenBank/DDBJ databases">
        <authorList>
            <person name="Cucini C."/>
            <person name="Frati F."/>
        </authorList>
    </citation>
    <scope>NUCLEOTIDE SEQUENCE [LARGE SCALE GENOMIC DNA]</scope>
</reference>
<evidence type="ECO:0000313" key="3">
    <source>
        <dbReference type="EMBL" id="CAL8126534.1"/>
    </source>
</evidence>
<name>A0ABP1RF56_9HEXA</name>
<feature type="region of interest" description="Disordered" evidence="1">
    <location>
        <begin position="416"/>
        <end position="448"/>
    </location>
</feature>